<dbReference type="NCBIfam" id="TIGR00914">
    <property type="entry name" value="2A0601"/>
    <property type="match status" value="1"/>
</dbReference>
<feature type="transmembrane region" description="Helical" evidence="8">
    <location>
        <begin position="442"/>
        <end position="460"/>
    </location>
</feature>
<dbReference type="GO" id="GO:0005886">
    <property type="term" value="C:plasma membrane"/>
    <property type="evidence" value="ECO:0007669"/>
    <property type="project" value="UniProtKB-SubCell"/>
</dbReference>
<keyword evidence="6 8" id="KW-1133">Transmembrane helix</keyword>
<evidence type="ECO:0000256" key="8">
    <source>
        <dbReference type="SAM" id="Phobius"/>
    </source>
</evidence>
<evidence type="ECO:0000313" key="10">
    <source>
        <dbReference type="Proteomes" id="UP000057609"/>
    </source>
</evidence>
<dbReference type="OrthoDB" id="9798415at2"/>
<feature type="transmembrane region" description="Helical" evidence="8">
    <location>
        <begin position="388"/>
        <end position="409"/>
    </location>
</feature>
<comment type="similarity">
    <text evidence="2">Belongs to the resistance-nodulation-cell division (RND) (TC 2.A.6) family.</text>
</comment>
<dbReference type="RefSeq" id="WP_039742516.1">
    <property type="nucleotide sequence ID" value="NZ_CP009788.1"/>
</dbReference>
<dbReference type="AlphaFoldDB" id="A0A0B5BAA4"/>
<accession>A0A0B5BAA4</accession>
<dbReference type="Gene3D" id="1.20.1640.10">
    <property type="entry name" value="Multidrug efflux transporter AcrB transmembrane domain"/>
    <property type="match status" value="2"/>
</dbReference>
<dbReference type="PANTHER" id="PTHR32063:SF19">
    <property type="entry name" value="CATION EFFLUX SYSTEM PROTEIN CUSA"/>
    <property type="match status" value="1"/>
</dbReference>
<dbReference type="HOGENOM" id="CLU_002755_1_2_7"/>
<dbReference type="SUPFAM" id="SSF82714">
    <property type="entry name" value="Multidrug efflux transporter AcrB TolC docking domain, DN and DC subdomains"/>
    <property type="match status" value="2"/>
</dbReference>
<feature type="transmembrane region" description="Helical" evidence="8">
    <location>
        <begin position="891"/>
        <end position="911"/>
    </location>
</feature>
<dbReference type="Gene3D" id="3.30.2090.10">
    <property type="entry name" value="Multidrug efflux transporter AcrB TolC docking domain, DN and DC subdomains"/>
    <property type="match status" value="2"/>
</dbReference>
<evidence type="ECO:0000256" key="7">
    <source>
        <dbReference type="ARBA" id="ARBA00023136"/>
    </source>
</evidence>
<dbReference type="EMBL" id="CP009788">
    <property type="protein sequence ID" value="AJE03517.1"/>
    <property type="molecule type" value="Genomic_DNA"/>
</dbReference>
<keyword evidence="5 8" id="KW-0812">Transmembrane</keyword>
<feature type="transmembrane region" description="Helical" evidence="8">
    <location>
        <begin position="975"/>
        <end position="996"/>
    </location>
</feature>
<keyword evidence="10" id="KW-1185">Reference proteome</keyword>
<dbReference type="PANTHER" id="PTHR32063">
    <property type="match status" value="1"/>
</dbReference>
<evidence type="ECO:0000256" key="3">
    <source>
        <dbReference type="ARBA" id="ARBA00022448"/>
    </source>
</evidence>
<keyword evidence="7 8" id="KW-0472">Membrane</keyword>
<feature type="transmembrane region" description="Helical" evidence="8">
    <location>
        <begin position="533"/>
        <end position="551"/>
    </location>
</feature>
<dbReference type="SUPFAM" id="SSF82693">
    <property type="entry name" value="Multidrug efflux transporter AcrB pore domain, PN1, PN2, PC1 and PC2 subdomains"/>
    <property type="match status" value="2"/>
</dbReference>
<reference evidence="9 10" key="1">
    <citation type="journal article" date="2015" name="Genome Announc.">
        <title>Complete Genome of Geobacter pickeringii G13T, a Metal-Reducing Isolate from Sedimentary Kaolin Deposits.</title>
        <authorList>
            <person name="Badalamenti J.P."/>
            <person name="Bond D.R."/>
        </authorList>
    </citation>
    <scope>NUCLEOTIDE SEQUENCE [LARGE SCALE GENOMIC DNA]</scope>
    <source>
        <strain evidence="9 10">G13</strain>
    </source>
</reference>
<dbReference type="GO" id="GO:0042910">
    <property type="term" value="F:xenobiotic transmembrane transporter activity"/>
    <property type="evidence" value="ECO:0007669"/>
    <property type="project" value="TreeGrafter"/>
</dbReference>
<evidence type="ECO:0000256" key="6">
    <source>
        <dbReference type="ARBA" id="ARBA00022989"/>
    </source>
</evidence>
<evidence type="ECO:0000256" key="4">
    <source>
        <dbReference type="ARBA" id="ARBA00022475"/>
    </source>
</evidence>
<dbReference type="Gene3D" id="3.30.70.1430">
    <property type="entry name" value="Multidrug efflux transporter AcrB pore domain"/>
    <property type="match status" value="2"/>
</dbReference>
<evidence type="ECO:0000256" key="1">
    <source>
        <dbReference type="ARBA" id="ARBA00004651"/>
    </source>
</evidence>
<name>A0A0B5BAA4_9BACT</name>
<dbReference type="SUPFAM" id="SSF82866">
    <property type="entry name" value="Multidrug efflux transporter AcrB transmembrane domain"/>
    <property type="match status" value="2"/>
</dbReference>
<keyword evidence="3" id="KW-0813">Transport</keyword>
<feature type="transmembrane region" description="Helical" evidence="8">
    <location>
        <begin position="1002"/>
        <end position="1027"/>
    </location>
</feature>
<evidence type="ECO:0000256" key="5">
    <source>
        <dbReference type="ARBA" id="ARBA00022692"/>
    </source>
</evidence>
<gene>
    <name evidence="9" type="ORF">GPICK_09290</name>
</gene>
<dbReference type="Pfam" id="PF00873">
    <property type="entry name" value="ACR_tran"/>
    <property type="match status" value="1"/>
</dbReference>
<dbReference type="PRINTS" id="PR00702">
    <property type="entry name" value="ACRIFLAVINRP"/>
</dbReference>
<dbReference type="Gene3D" id="3.30.70.1440">
    <property type="entry name" value="Multidrug efflux transporter AcrB pore domain"/>
    <property type="match status" value="1"/>
</dbReference>
<dbReference type="Gene3D" id="3.30.70.1320">
    <property type="entry name" value="Multidrug efflux transporter AcrB pore domain like"/>
    <property type="match status" value="1"/>
</dbReference>
<comment type="subcellular location">
    <subcellularLocation>
        <location evidence="1">Cell membrane</location>
        <topology evidence="1">Multi-pass membrane protein</topology>
    </subcellularLocation>
</comment>
<sequence>MIEKIIDYSARNRIIIMMIFALIVAAGVWAVYKTPVDAIPDLSDNQVIVFTEYPGRSPQVVEDQVTYPLAVNLQGLPQVRAVRASSAFGFSMIYVIFEDKADIYWARTRVLERLNYAASLLPSGVVPTLGPDGTGVGHVFWYTLEGKGYDLEQLRTLQDWFVRYQLNTVPGVAEVASIGGFVREYQIDLDPNRLFAYNIKVDQVMEAVKRSNNDVGGRLLEQADAEYLIRGKGYIKSPKDLEDIVVGADMRGTPVYVKNLGTVQLGGAIRRGLLDMNGQGEAVGGIVVMRYGENAKDVIDRVKEKITSLEKGLPPGVKIMVSYDRSDLIARAIDTLKHSLLEESVVVSLVILAFLLHFQSSLVIVLTLPIAVLISFITMKLMGVTSNIMSLGGIAIAIGVLVDAGVIMVENCYRHLSELPPEERKEKRLEVIIASAKQVGRAIFFSLAIIVLSFVPVFLLEGQEGKMFHPLAFTKTFSMVGSAFIAITLVPVLMYFFMRGKMPPESANPVSMFFIRLYSPVIRWVLKWKKTTIALNLVALAIAVPMFMSLGSEFMPPLDEGSLLYMPVTLPNVSITEAKRLIQVQDAIIKSQPEVEHVLGKVGRAETSTDPAPVSMFESIIILKPKDKWRPGVTKADIVSELDAKLQQIGVRNGWTQPIINRINMLSTGVRTDLGVKIFGNDLNVLKDLAVQAEGILKTVPGAADVVAERVTGGNYIDIDVDREAAARYGVKVGDIQDVIETALGGEMLSTSVEGRNRFPIRIRYMRDYRDSIPAIQRILVGGMNGAQVPLSLVTKLKVSTGAPEINSEGGLLRSIVFLNVRGRDMGGFVGEAKTVLEKNLKLPPGYYVAWSGQWENQVRAKQRLQILVPAGMLIIFILLYFTFHSALEASMVMLSVPFALVGGVYLVKALGYNMSVAVWVGFIALYGIAVETGVVMVIYLHEALDKKLINGPCTEQDIYDATFEGAVLRLRPKLMTVAVALLGLVPIMWSSGTGADVMKPIAAPMIGGMISSAIHVLIMTPVIFVLMKKRDLKKGKLKYSGMKH</sequence>
<evidence type="ECO:0000256" key="2">
    <source>
        <dbReference type="ARBA" id="ARBA00010942"/>
    </source>
</evidence>
<evidence type="ECO:0000313" key="9">
    <source>
        <dbReference type="EMBL" id="AJE03517.1"/>
    </source>
</evidence>
<feature type="transmembrane region" description="Helical" evidence="8">
    <location>
        <begin position="345"/>
        <end position="376"/>
    </location>
</feature>
<organism evidence="9 10">
    <name type="scientific">Geobacter pickeringii</name>
    <dbReference type="NCBI Taxonomy" id="345632"/>
    <lineage>
        <taxon>Bacteria</taxon>
        <taxon>Pseudomonadati</taxon>
        <taxon>Thermodesulfobacteriota</taxon>
        <taxon>Desulfuromonadia</taxon>
        <taxon>Geobacterales</taxon>
        <taxon>Geobacteraceae</taxon>
        <taxon>Geobacter</taxon>
    </lineage>
</organism>
<dbReference type="InterPro" id="IPR027463">
    <property type="entry name" value="AcrB_DN_DC_subdom"/>
</dbReference>
<protein>
    <submittedName>
        <fullName evidence="9">Cation transporter</fullName>
    </submittedName>
</protein>
<dbReference type="InterPro" id="IPR004763">
    <property type="entry name" value="CusA-like"/>
</dbReference>
<dbReference type="KEGG" id="gpi:GPICK_09290"/>
<keyword evidence="4" id="KW-1003">Cell membrane</keyword>
<feature type="transmembrane region" description="Helical" evidence="8">
    <location>
        <begin position="12"/>
        <end position="32"/>
    </location>
</feature>
<dbReference type="GO" id="GO:0008324">
    <property type="term" value="F:monoatomic cation transmembrane transporter activity"/>
    <property type="evidence" value="ECO:0007669"/>
    <property type="project" value="InterPro"/>
</dbReference>
<feature type="transmembrane region" description="Helical" evidence="8">
    <location>
        <begin position="867"/>
        <end position="884"/>
    </location>
</feature>
<dbReference type="STRING" id="345632.GPICK_09290"/>
<dbReference type="InterPro" id="IPR001036">
    <property type="entry name" value="Acrflvin-R"/>
</dbReference>
<proteinExistence type="inferred from homology"/>
<feature type="transmembrane region" description="Helical" evidence="8">
    <location>
        <begin position="472"/>
        <end position="498"/>
    </location>
</feature>
<feature type="transmembrane region" description="Helical" evidence="8">
    <location>
        <begin position="917"/>
        <end position="941"/>
    </location>
</feature>
<dbReference type="Proteomes" id="UP000057609">
    <property type="component" value="Chromosome"/>
</dbReference>